<dbReference type="EMBL" id="CP038444">
    <property type="protein sequence ID" value="QJT30262.1"/>
    <property type="molecule type" value="Genomic_DNA"/>
</dbReference>
<dbReference type="RefSeq" id="WP_139751579.1">
    <property type="nucleotide sequence ID" value="NZ_CAAKNK010000409.1"/>
</dbReference>
<feature type="compositionally biased region" description="Polar residues" evidence="1">
    <location>
        <begin position="93"/>
        <end position="103"/>
    </location>
</feature>
<dbReference type="PROSITE" id="PS51257">
    <property type="entry name" value="PROKAR_LIPOPROTEIN"/>
    <property type="match status" value="1"/>
</dbReference>
<sequence length="103" mass="10911">MVVIWKRVVLSGALLLVGLVSGCSVLAPTPITYLSQDPAPGILPYGKVAYVDDGKCPAGQVKRLIGGDAKKSIPRRVECVARPQPQADEWWSSPVSGQGEITP</sequence>
<reference evidence="2 5" key="2">
    <citation type="submission" date="2020-01" db="EMBL/GenBank/DDBJ databases">
        <title>Complete genome of Aeromonas media MC64.</title>
        <authorList>
            <person name="Cao G."/>
            <person name="Fu J."/>
            <person name="Zhong C."/>
        </authorList>
    </citation>
    <scope>NUCLEOTIDE SEQUENCE [LARGE SCALE GENOMIC DNA]</scope>
    <source>
        <strain evidence="2 5">MC64</strain>
    </source>
</reference>
<evidence type="ECO:0000313" key="4">
    <source>
        <dbReference type="EMBL" id="QJT40728.1"/>
    </source>
</evidence>
<evidence type="ECO:0000313" key="2">
    <source>
        <dbReference type="EMBL" id="QHQ50954.1"/>
    </source>
</evidence>
<dbReference type="Proteomes" id="UP000463871">
    <property type="component" value="Chromosome"/>
</dbReference>
<dbReference type="EMBL" id="CP038448">
    <property type="protein sequence ID" value="QJT40728.1"/>
    <property type="molecule type" value="Genomic_DNA"/>
</dbReference>
<keyword evidence="7" id="KW-1185">Reference proteome</keyword>
<dbReference type="Proteomes" id="UP000502006">
    <property type="component" value="Chromosome"/>
</dbReference>
<dbReference type="Pfam" id="PF20477">
    <property type="entry name" value="DUF6719"/>
    <property type="match status" value="1"/>
</dbReference>
<proteinExistence type="predicted"/>
<evidence type="ECO:0008006" key="8">
    <source>
        <dbReference type="Google" id="ProtNLM"/>
    </source>
</evidence>
<evidence type="ECO:0000256" key="1">
    <source>
        <dbReference type="SAM" id="MobiDB-lite"/>
    </source>
</evidence>
<accession>A0A7Z3HAH7</accession>
<organism evidence="2 5">
    <name type="scientific">Aeromonas media</name>
    <dbReference type="NCBI Taxonomy" id="651"/>
    <lineage>
        <taxon>Bacteria</taxon>
        <taxon>Pseudomonadati</taxon>
        <taxon>Pseudomonadota</taxon>
        <taxon>Gammaproteobacteria</taxon>
        <taxon>Aeromonadales</taxon>
        <taxon>Aeromonadaceae</taxon>
        <taxon>Aeromonas</taxon>
    </lineage>
</organism>
<feature type="region of interest" description="Disordered" evidence="1">
    <location>
        <begin position="83"/>
        <end position="103"/>
    </location>
</feature>
<dbReference type="Proteomes" id="UP000502657">
    <property type="component" value="Chromosome"/>
</dbReference>
<evidence type="ECO:0000313" key="6">
    <source>
        <dbReference type="Proteomes" id="UP000502006"/>
    </source>
</evidence>
<protein>
    <recommendedName>
        <fullName evidence="8">Lipoprotein</fullName>
    </recommendedName>
</protein>
<evidence type="ECO:0000313" key="3">
    <source>
        <dbReference type="EMBL" id="QJT30262.1"/>
    </source>
</evidence>
<evidence type="ECO:0000313" key="7">
    <source>
        <dbReference type="Proteomes" id="UP000502657"/>
    </source>
</evidence>
<dbReference type="InterPro" id="IPR046565">
    <property type="entry name" value="DUF6719"/>
</dbReference>
<dbReference type="EMBL" id="CP047962">
    <property type="protein sequence ID" value="QHQ50954.1"/>
    <property type="molecule type" value="Genomic_DNA"/>
</dbReference>
<reference evidence="6 7" key="1">
    <citation type="submission" date="2019-03" db="EMBL/GenBank/DDBJ databases">
        <title>Novel transposon Tn6433 accelerates the dissemination of tet(E) in Aeromonas from aerobic biofilm under oxytetracycline stress.</title>
        <authorList>
            <person name="Shi Y."/>
            <person name="Tian Z."/>
            <person name="Zhang Y."/>
            <person name="Zhang H."/>
            <person name="Yang M."/>
        </authorList>
    </citation>
    <scope>NUCLEOTIDE SEQUENCE [LARGE SCALE GENOMIC DNA]</scope>
    <source>
        <strain evidence="4 7">R50-22</strain>
        <strain evidence="3 6">T5-8</strain>
    </source>
</reference>
<dbReference type="AlphaFoldDB" id="A0A7Z3HAH7"/>
<gene>
    <name evidence="3" type="ORF">E4186_08715</name>
    <name evidence="4" type="ORF">E4188_21035</name>
    <name evidence="2" type="ORF">GWI30_08630</name>
</gene>
<evidence type="ECO:0000313" key="5">
    <source>
        <dbReference type="Proteomes" id="UP000463871"/>
    </source>
</evidence>
<name>A0A7Z3HAH7_AERME</name>